<dbReference type="Gene3D" id="3.10.100.10">
    <property type="entry name" value="Mannose-Binding Protein A, subunit A"/>
    <property type="match status" value="1"/>
</dbReference>
<dbReference type="InterPro" id="IPR016187">
    <property type="entry name" value="CTDL_fold"/>
</dbReference>
<dbReference type="InterPro" id="IPR016186">
    <property type="entry name" value="C-type_lectin-like/link_sf"/>
</dbReference>
<keyword evidence="1" id="KW-0472">Membrane</keyword>
<feature type="transmembrane region" description="Helical" evidence="1">
    <location>
        <begin position="198"/>
        <end position="221"/>
    </location>
</feature>
<dbReference type="Pfam" id="PF00059">
    <property type="entry name" value="Lectin_C"/>
    <property type="match status" value="1"/>
</dbReference>
<sequence>MSCSDTCLIAKSTFHFVQERETYSNARAKCQVLGGDLTANTNQNAWRRLRECCQEQRQFWVGLRRCNGQDTYRSLDQSDSRCRVLPFTVPDRHINDNCKALLMNPGITSGNYPERKLESCNIEHSYICQVRDVSETTSITTSITKTDATTNEAKEVFIERVNPDAKNQVQTTTPKMTLNATETAAKAGLGQSAPDAPVGAIVGGLLAVVILIVIIAAIYTYRKRKWTFHQIRNTWFKVPWSPKKETTIESRSAPVKEDHGYYSVEIQEPNHTGESRVNSSAYSYVTEVDGATQVVPQYTFSHDPEAPSEVNPYVEVNNTTSQNEENPYSVPPLEPQLVSLQGDGSSELQGTSRFSSTEQLELGVVKVDVQYATVRDMSKPNAVYATVNKAAKKSKK</sequence>
<keyword evidence="4" id="KW-1185">Reference proteome</keyword>
<accession>A0ABP0GS49</accession>
<dbReference type="Proteomes" id="UP001642483">
    <property type="component" value="Unassembled WGS sequence"/>
</dbReference>
<organism evidence="3 4">
    <name type="scientific">Clavelina lepadiformis</name>
    <name type="common">Light-bulb sea squirt</name>
    <name type="synonym">Ascidia lepadiformis</name>
    <dbReference type="NCBI Taxonomy" id="159417"/>
    <lineage>
        <taxon>Eukaryota</taxon>
        <taxon>Metazoa</taxon>
        <taxon>Chordata</taxon>
        <taxon>Tunicata</taxon>
        <taxon>Ascidiacea</taxon>
        <taxon>Aplousobranchia</taxon>
        <taxon>Clavelinidae</taxon>
        <taxon>Clavelina</taxon>
    </lineage>
</organism>
<feature type="domain" description="C-type lectin" evidence="2">
    <location>
        <begin position="20"/>
        <end position="129"/>
    </location>
</feature>
<dbReference type="SUPFAM" id="SSF56436">
    <property type="entry name" value="C-type lectin-like"/>
    <property type="match status" value="1"/>
</dbReference>
<name>A0ABP0GS49_CLALP</name>
<dbReference type="CDD" id="cd00037">
    <property type="entry name" value="CLECT"/>
    <property type="match status" value="1"/>
</dbReference>
<keyword evidence="1" id="KW-1133">Transmembrane helix</keyword>
<proteinExistence type="predicted"/>
<protein>
    <recommendedName>
        <fullName evidence="2">C-type lectin domain-containing protein</fullName>
    </recommendedName>
</protein>
<evidence type="ECO:0000313" key="3">
    <source>
        <dbReference type="EMBL" id="CAK8694569.1"/>
    </source>
</evidence>
<comment type="caution">
    <text evidence="3">The sequence shown here is derived from an EMBL/GenBank/DDBJ whole genome shotgun (WGS) entry which is preliminary data.</text>
</comment>
<dbReference type="InterPro" id="IPR001304">
    <property type="entry name" value="C-type_lectin-like"/>
</dbReference>
<evidence type="ECO:0000313" key="4">
    <source>
        <dbReference type="Proteomes" id="UP001642483"/>
    </source>
</evidence>
<reference evidence="3 4" key="1">
    <citation type="submission" date="2024-02" db="EMBL/GenBank/DDBJ databases">
        <authorList>
            <person name="Daric V."/>
            <person name="Darras S."/>
        </authorList>
    </citation>
    <scope>NUCLEOTIDE SEQUENCE [LARGE SCALE GENOMIC DNA]</scope>
</reference>
<evidence type="ECO:0000256" key="1">
    <source>
        <dbReference type="SAM" id="Phobius"/>
    </source>
</evidence>
<dbReference type="EMBL" id="CAWYQH010000141">
    <property type="protein sequence ID" value="CAK8694569.1"/>
    <property type="molecule type" value="Genomic_DNA"/>
</dbReference>
<gene>
    <name evidence="3" type="ORF">CVLEPA_LOCUS27931</name>
</gene>
<keyword evidence="1" id="KW-0812">Transmembrane</keyword>
<evidence type="ECO:0000259" key="2">
    <source>
        <dbReference type="Pfam" id="PF00059"/>
    </source>
</evidence>